<sequence>MALYVTEWSITSDASPECASRITHRGRPAWRLSWLPDRALTLEQARAGMELDELLSDPENVNDYAAMARADACAATIGMLRAHVVILLARRMAARLPVALKAS</sequence>
<reference evidence="1 2" key="1">
    <citation type="submission" date="2019-09" db="EMBL/GenBank/DDBJ databases">
        <authorList>
            <person name="Wang X."/>
        </authorList>
    </citation>
    <scope>NUCLEOTIDE SEQUENCE [LARGE SCALE GENOMIC DNA]</scope>
    <source>
        <strain evidence="1 2">CICC 11023</strain>
    </source>
</reference>
<keyword evidence="2" id="KW-1185">Reference proteome</keyword>
<protein>
    <submittedName>
        <fullName evidence="1">Uncharacterized protein</fullName>
    </submittedName>
</protein>
<dbReference type="RefSeq" id="WP_150401343.1">
    <property type="nucleotide sequence ID" value="NZ_VXLC01000003.1"/>
</dbReference>
<proteinExistence type="predicted"/>
<dbReference type="OrthoDB" id="4570639at2"/>
<dbReference type="EMBL" id="VXLC01000003">
    <property type="protein sequence ID" value="KAA8889068.1"/>
    <property type="molecule type" value="Genomic_DNA"/>
</dbReference>
<name>A0A5N0EI34_9NOCA</name>
<gene>
    <name evidence="1" type="ORF">F3087_08760</name>
</gene>
<evidence type="ECO:0000313" key="2">
    <source>
        <dbReference type="Proteomes" id="UP000323876"/>
    </source>
</evidence>
<dbReference type="Proteomes" id="UP000323876">
    <property type="component" value="Unassembled WGS sequence"/>
</dbReference>
<organism evidence="1 2">
    <name type="scientific">Nocardia colli</name>
    <dbReference type="NCBI Taxonomy" id="2545717"/>
    <lineage>
        <taxon>Bacteria</taxon>
        <taxon>Bacillati</taxon>
        <taxon>Actinomycetota</taxon>
        <taxon>Actinomycetes</taxon>
        <taxon>Mycobacteriales</taxon>
        <taxon>Nocardiaceae</taxon>
        <taxon>Nocardia</taxon>
    </lineage>
</organism>
<dbReference type="AlphaFoldDB" id="A0A5N0EI34"/>
<evidence type="ECO:0000313" key="1">
    <source>
        <dbReference type="EMBL" id="KAA8889068.1"/>
    </source>
</evidence>
<accession>A0A5N0EI34</accession>
<comment type="caution">
    <text evidence="1">The sequence shown here is derived from an EMBL/GenBank/DDBJ whole genome shotgun (WGS) entry which is preliminary data.</text>
</comment>